<keyword evidence="2" id="KW-1185">Reference proteome</keyword>
<dbReference type="Proteomes" id="UP001589532">
    <property type="component" value="Unassembled WGS sequence"/>
</dbReference>
<evidence type="ECO:0000313" key="2">
    <source>
        <dbReference type="Proteomes" id="UP001589532"/>
    </source>
</evidence>
<organism evidence="1 2">
    <name type="scientific">Nonomuraea helvata</name>
    <dbReference type="NCBI Taxonomy" id="37484"/>
    <lineage>
        <taxon>Bacteria</taxon>
        <taxon>Bacillati</taxon>
        <taxon>Actinomycetota</taxon>
        <taxon>Actinomycetes</taxon>
        <taxon>Streptosporangiales</taxon>
        <taxon>Streptosporangiaceae</taxon>
        <taxon>Nonomuraea</taxon>
    </lineage>
</organism>
<accession>A0ABV5S5Q1</accession>
<gene>
    <name evidence="1" type="ORF">ACFFSA_25110</name>
</gene>
<dbReference type="EMBL" id="JBHMBW010000022">
    <property type="protein sequence ID" value="MFB9626378.1"/>
    <property type="molecule type" value="Genomic_DNA"/>
</dbReference>
<dbReference type="RefSeq" id="WP_344984855.1">
    <property type="nucleotide sequence ID" value="NZ_BAAAXV010000001.1"/>
</dbReference>
<comment type="caution">
    <text evidence="1">The sequence shown here is derived from an EMBL/GenBank/DDBJ whole genome shotgun (WGS) entry which is preliminary data.</text>
</comment>
<reference evidence="1 2" key="1">
    <citation type="submission" date="2024-09" db="EMBL/GenBank/DDBJ databases">
        <authorList>
            <person name="Sun Q."/>
            <person name="Mori K."/>
        </authorList>
    </citation>
    <scope>NUCLEOTIDE SEQUENCE [LARGE SCALE GENOMIC DNA]</scope>
    <source>
        <strain evidence="1 2">JCM 3143</strain>
    </source>
</reference>
<protein>
    <submittedName>
        <fullName evidence="1">Uncharacterized protein</fullName>
    </submittedName>
</protein>
<proteinExistence type="predicted"/>
<evidence type="ECO:0000313" key="1">
    <source>
        <dbReference type="EMBL" id="MFB9626378.1"/>
    </source>
</evidence>
<sequence length="141" mass="15708">MGHSVRTISEAVRTFLTFDMDALTFKAIRPAPGGRANSSSSGQEFLEGLEFQLEGDWYSGHISISPGSDAKEDFYFDSAHLTIPTHGKFRGNWFFSIDETEAQPSEPPAKFKGNYSHNGKELPEQVRGDIVKLLEKIGIFH</sequence>
<name>A0ABV5S5Q1_9ACTN</name>